<dbReference type="GO" id="GO:0005524">
    <property type="term" value="F:ATP binding"/>
    <property type="evidence" value="ECO:0007669"/>
    <property type="project" value="UniProtKB-KW"/>
</dbReference>
<reference evidence="7 8" key="1">
    <citation type="submission" date="2011-08" db="EMBL/GenBank/DDBJ databases">
        <title>The Genome Sequence of Rothia mucilaginosa M508.</title>
        <authorList>
            <consortium name="The Broad Institute Genome Sequencing Platform"/>
            <consortium name="The Broad Institute Genome Sequencing Center for Infectious Disease"/>
            <person name="Earl A."/>
            <person name="Ward D."/>
            <person name="Feldgarden M."/>
            <person name="Gevers D."/>
            <person name="Sibley C.D."/>
            <person name="Field T.R."/>
            <person name="Grinwis M."/>
            <person name="Eshaghurshan C.S."/>
            <person name="Surette M.G."/>
            <person name="Young S.K."/>
            <person name="Zeng Q."/>
            <person name="Gargeya S."/>
            <person name="Fitzgerald M."/>
            <person name="Haas B."/>
            <person name="Abouelleil A."/>
            <person name="Alvarado L."/>
            <person name="Arachchi H.M."/>
            <person name="Berlin A."/>
            <person name="Brown A."/>
            <person name="Chapman S.B."/>
            <person name="Chen Z."/>
            <person name="Dunbar C."/>
            <person name="Freedman E."/>
            <person name="Gearin G."/>
            <person name="Gellesch M."/>
            <person name="Goldberg J."/>
            <person name="Griggs A."/>
            <person name="Gujja S."/>
            <person name="Heiman D."/>
            <person name="Howarth C."/>
            <person name="Larson L."/>
            <person name="Lui A."/>
            <person name="MacDonald P.J.P."/>
            <person name="Montmayeur A."/>
            <person name="Murphy C."/>
            <person name="Neiman D."/>
            <person name="Pearson M."/>
            <person name="Priest M."/>
            <person name="Roberts A."/>
            <person name="Saif S."/>
            <person name="Shea T."/>
            <person name="Shenoy N."/>
            <person name="Sisk P."/>
            <person name="Stolte C."/>
            <person name="Sykes S."/>
            <person name="Wortman J."/>
            <person name="Nusbaum C."/>
            <person name="Birren B."/>
        </authorList>
    </citation>
    <scope>NUCLEOTIDE SEQUENCE [LARGE SCALE GENOMIC DNA]</scope>
    <source>
        <strain evidence="7 8">M508</strain>
    </source>
</reference>
<evidence type="ECO:0000256" key="2">
    <source>
        <dbReference type="ARBA" id="ARBA00022475"/>
    </source>
</evidence>
<dbReference type="RefSeq" id="WP_005504879.1">
    <property type="nucleotide sequence ID" value="NZ_JH370351.1"/>
</dbReference>
<dbReference type="GO" id="GO:0016887">
    <property type="term" value="F:ATP hydrolysis activity"/>
    <property type="evidence" value="ECO:0007669"/>
    <property type="project" value="InterPro"/>
</dbReference>
<dbReference type="CDD" id="cd03259">
    <property type="entry name" value="ABC_Carb_Solutes_like"/>
    <property type="match status" value="1"/>
</dbReference>
<dbReference type="PANTHER" id="PTHR43875:SF1">
    <property type="entry name" value="OSMOPROTECTIVE COMPOUNDS UPTAKE ATP-BINDING PROTEIN GGTA"/>
    <property type="match status" value="1"/>
</dbReference>
<dbReference type="PROSITE" id="PS00211">
    <property type="entry name" value="ABC_TRANSPORTER_1"/>
    <property type="match status" value="1"/>
</dbReference>
<organism evidence="7 8">
    <name type="scientific">Rothia mucilaginosa M508</name>
    <dbReference type="NCBI Taxonomy" id="563033"/>
    <lineage>
        <taxon>Bacteria</taxon>
        <taxon>Bacillati</taxon>
        <taxon>Actinomycetota</taxon>
        <taxon>Actinomycetes</taxon>
        <taxon>Micrococcales</taxon>
        <taxon>Micrococcaceae</taxon>
        <taxon>Rothia</taxon>
    </lineage>
</organism>
<dbReference type="Proteomes" id="UP000004897">
    <property type="component" value="Unassembled WGS sequence"/>
</dbReference>
<dbReference type="SMART" id="SM00382">
    <property type="entry name" value="AAA"/>
    <property type="match status" value="1"/>
</dbReference>
<gene>
    <name evidence="7" type="ORF">HMPREF0737_00418</name>
</gene>
<proteinExistence type="predicted"/>
<evidence type="ECO:0000256" key="3">
    <source>
        <dbReference type="ARBA" id="ARBA00022741"/>
    </source>
</evidence>
<evidence type="ECO:0000256" key="1">
    <source>
        <dbReference type="ARBA" id="ARBA00022448"/>
    </source>
</evidence>
<feature type="domain" description="ABC transporter" evidence="6">
    <location>
        <begin position="17"/>
        <end position="243"/>
    </location>
</feature>
<keyword evidence="3" id="KW-0547">Nucleotide-binding</keyword>
<evidence type="ECO:0000259" key="6">
    <source>
        <dbReference type="PROSITE" id="PS50893"/>
    </source>
</evidence>
<dbReference type="InterPro" id="IPR003593">
    <property type="entry name" value="AAA+_ATPase"/>
</dbReference>
<dbReference type="Gene3D" id="3.40.50.300">
    <property type="entry name" value="P-loop containing nucleotide triphosphate hydrolases"/>
    <property type="match status" value="1"/>
</dbReference>
<evidence type="ECO:0000313" key="7">
    <source>
        <dbReference type="EMBL" id="EHB88639.1"/>
    </source>
</evidence>
<dbReference type="InterPro" id="IPR015853">
    <property type="entry name" value="ABC_transpr_FbpC"/>
</dbReference>
<keyword evidence="4" id="KW-0067">ATP-binding</keyword>
<sequence>MTSASYSSAAAEPFEGLRIRGVAKTFGTDTTVLNEIDLDVHPGELISLVGSSGTGKSTLLRIIAGLEEPSAGRVTYAGQPLERGSVGVVFQRPILYPHLSVKDNILFPTRLGAFAGQVDMDYYRELLEALKLEGLESRKPSQLSGGQAQRVGIARALIRRAPVVLFDEPLASVDEQMSASIRADIVRLHERYGFTGLYVTHDQNEALMLGQRVAVMDAGYLVQVDTPERLLAHPHTLQVAKLLAAPALNLLNLEDSESLPAGCELAIRATALCPVAADAAHALPVQVLGSRHLVGGMLYRARLLEAVSLPLESRRASADSELCARMCARVRAGQELEFFISDAQGATLSGTSPNSTFLSAGERVHLGVAAERCFLFSGGKRFYL</sequence>
<evidence type="ECO:0000256" key="4">
    <source>
        <dbReference type="ARBA" id="ARBA00022840"/>
    </source>
</evidence>
<dbReference type="InterPro" id="IPR027417">
    <property type="entry name" value="P-loop_NTPase"/>
</dbReference>
<keyword evidence="2" id="KW-1003">Cell membrane</keyword>
<protein>
    <recommendedName>
        <fullName evidence="6">ABC transporter domain-containing protein</fullName>
    </recommendedName>
</protein>
<keyword evidence="1" id="KW-0813">Transport</keyword>
<dbReference type="PROSITE" id="PS50893">
    <property type="entry name" value="ABC_TRANSPORTER_2"/>
    <property type="match status" value="1"/>
</dbReference>
<dbReference type="InterPro" id="IPR047641">
    <property type="entry name" value="ABC_transpr_MalK/UgpC-like"/>
</dbReference>
<dbReference type="Pfam" id="PF00005">
    <property type="entry name" value="ABC_tran"/>
    <property type="match status" value="1"/>
</dbReference>
<evidence type="ECO:0000256" key="5">
    <source>
        <dbReference type="ARBA" id="ARBA00023136"/>
    </source>
</evidence>
<dbReference type="InterPro" id="IPR017871">
    <property type="entry name" value="ABC_transporter-like_CS"/>
</dbReference>
<keyword evidence="5" id="KW-0472">Membrane</keyword>
<dbReference type="GO" id="GO:0055052">
    <property type="term" value="C:ATP-binding cassette (ABC) transporter complex, substrate-binding subunit-containing"/>
    <property type="evidence" value="ECO:0007669"/>
    <property type="project" value="TreeGrafter"/>
</dbReference>
<evidence type="ECO:0000313" key="8">
    <source>
        <dbReference type="Proteomes" id="UP000004897"/>
    </source>
</evidence>
<dbReference type="PANTHER" id="PTHR43875">
    <property type="entry name" value="MALTODEXTRIN IMPORT ATP-BINDING PROTEIN MSMX"/>
    <property type="match status" value="1"/>
</dbReference>
<dbReference type="SUPFAM" id="SSF52540">
    <property type="entry name" value="P-loop containing nucleoside triphosphate hydrolases"/>
    <property type="match status" value="1"/>
</dbReference>
<dbReference type="EMBL" id="ACSB01000005">
    <property type="protein sequence ID" value="EHB88639.1"/>
    <property type="molecule type" value="Genomic_DNA"/>
</dbReference>
<dbReference type="PATRIC" id="fig|563033.4.peg.412"/>
<dbReference type="HOGENOM" id="CLU_000604_1_1_11"/>
<name>G5EQ58_9MICC</name>
<dbReference type="AlphaFoldDB" id="G5EQ58"/>
<dbReference type="GO" id="GO:0015408">
    <property type="term" value="F:ABC-type ferric iron transporter activity"/>
    <property type="evidence" value="ECO:0007669"/>
    <property type="project" value="InterPro"/>
</dbReference>
<comment type="caution">
    <text evidence="7">The sequence shown here is derived from an EMBL/GenBank/DDBJ whole genome shotgun (WGS) entry which is preliminary data.</text>
</comment>
<accession>G5EQ58</accession>
<dbReference type="InterPro" id="IPR003439">
    <property type="entry name" value="ABC_transporter-like_ATP-bd"/>
</dbReference>